<protein>
    <submittedName>
        <fullName evidence="2">Uncharacterized protein</fullName>
    </submittedName>
</protein>
<reference evidence="2" key="1">
    <citation type="journal article" date="2020" name="bioRxiv">
        <title>Hybrid origin of Populus tomentosa Carr. identified through genome sequencing and phylogenomic analysis.</title>
        <authorList>
            <person name="An X."/>
            <person name="Gao K."/>
            <person name="Chen Z."/>
            <person name="Li J."/>
            <person name="Yang X."/>
            <person name="Yang X."/>
            <person name="Zhou J."/>
            <person name="Guo T."/>
            <person name="Zhao T."/>
            <person name="Huang S."/>
            <person name="Miao D."/>
            <person name="Khan W.U."/>
            <person name="Rao P."/>
            <person name="Ye M."/>
            <person name="Lei B."/>
            <person name="Liao W."/>
            <person name="Wang J."/>
            <person name="Ji L."/>
            <person name="Li Y."/>
            <person name="Guo B."/>
            <person name="Mustafa N.S."/>
            <person name="Li S."/>
            <person name="Yun Q."/>
            <person name="Keller S.R."/>
            <person name="Mao J."/>
            <person name="Zhang R."/>
            <person name="Strauss S.H."/>
        </authorList>
    </citation>
    <scope>NUCLEOTIDE SEQUENCE</scope>
    <source>
        <strain evidence="2">GM15</strain>
        <tissue evidence="2">Leaf</tissue>
    </source>
</reference>
<accession>A0A8X7YL18</accession>
<gene>
    <name evidence="2" type="ORF">POTOM_043011</name>
</gene>
<name>A0A8X7YL18_POPTO</name>
<comment type="caution">
    <text evidence="2">The sequence shown here is derived from an EMBL/GenBank/DDBJ whole genome shotgun (WGS) entry which is preliminary data.</text>
</comment>
<dbReference type="EMBL" id="JAAWWB010000024">
    <property type="protein sequence ID" value="KAG6752969.1"/>
    <property type="molecule type" value="Genomic_DNA"/>
</dbReference>
<evidence type="ECO:0000256" key="1">
    <source>
        <dbReference type="SAM" id="Phobius"/>
    </source>
</evidence>
<dbReference type="Proteomes" id="UP000886885">
    <property type="component" value="Chromosome 12D"/>
</dbReference>
<sequence length="118" mass="13180">MCSCFNGGLLDVAAHGVEELLGLECWSLTALVQEEVALLEKIHHWILEGHCLPLRLILVFKMMIMEAIPSYSIPLRLILVFKMMIMEAIPSYSIGVLVFKMMIMEAIPSYSIGVQGKA</sequence>
<keyword evidence="1" id="KW-0472">Membrane</keyword>
<keyword evidence="3" id="KW-1185">Reference proteome</keyword>
<feature type="transmembrane region" description="Helical" evidence="1">
    <location>
        <begin position="77"/>
        <end position="99"/>
    </location>
</feature>
<evidence type="ECO:0000313" key="3">
    <source>
        <dbReference type="Proteomes" id="UP000886885"/>
    </source>
</evidence>
<evidence type="ECO:0000313" key="2">
    <source>
        <dbReference type="EMBL" id="KAG6752969.1"/>
    </source>
</evidence>
<dbReference type="AlphaFoldDB" id="A0A8X7YL18"/>
<keyword evidence="1" id="KW-0812">Transmembrane</keyword>
<keyword evidence="1" id="KW-1133">Transmembrane helix</keyword>
<organism evidence="2 3">
    <name type="scientific">Populus tomentosa</name>
    <name type="common">Chinese white poplar</name>
    <dbReference type="NCBI Taxonomy" id="118781"/>
    <lineage>
        <taxon>Eukaryota</taxon>
        <taxon>Viridiplantae</taxon>
        <taxon>Streptophyta</taxon>
        <taxon>Embryophyta</taxon>
        <taxon>Tracheophyta</taxon>
        <taxon>Spermatophyta</taxon>
        <taxon>Magnoliopsida</taxon>
        <taxon>eudicotyledons</taxon>
        <taxon>Gunneridae</taxon>
        <taxon>Pentapetalae</taxon>
        <taxon>rosids</taxon>
        <taxon>fabids</taxon>
        <taxon>Malpighiales</taxon>
        <taxon>Salicaceae</taxon>
        <taxon>Saliceae</taxon>
        <taxon>Populus</taxon>
    </lineage>
</organism>
<proteinExistence type="predicted"/>